<reference evidence="10" key="1">
    <citation type="journal article" date="2023" name="Mol. Phylogenet. Evol.">
        <title>Genome-scale phylogeny and comparative genomics of the fungal order Sordariales.</title>
        <authorList>
            <person name="Hensen N."/>
            <person name="Bonometti L."/>
            <person name="Westerberg I."/>
            <person name="Brannstrom I.O."/>
            <person name="Guillou S."/>
            <person name="Cros-Aarteil S."/>
            <person name="Calhoun S."/>
            <person name="Haridas S."/>
            <person name="Kuo A."/>
            <person name="Mondo S."/>
            <person name="Pangilinan J."/>
            <person name="Riley R."/>
            <person name="LaButti K."/>
            <person name="Andreopoulos B."/>
            <person name="Lipzen A."/>
            <person name="Chen C."/>
            <person name="Yan M."/>
            <person name="Daum C."/>
            <person name="Ng V."/>
            <person name="Clum A."/>
            <person name="Steindorff A."/>
            <person name="Ohm R.A."/>
            <person name="Martin F."/>
            <person name="Silar P."/>
            <person name="Natvig D.O."/>
            <person name="Lalanne C."/>
            <person name="Gautier V."/>
            <person name="Ament-Velasquez S.L."/>
            <person name="Kruys A."/>
            <person name="Hutchinson M.I."/>
            <person name="Powell A.J."/>
            <person name="Barry K."/>
            <person name="Miller A.N."/>
            <person name="Grigoriev I.V."/>
            <person name="Debuchy R."/>
            <person name="Gladieux P."/>
            <person name="Hiltunen Thoren M."/>
            <person name="Johannesson H."/>
        </authorList>
    </citation>
    <scope>NUCLEOTIDE SEQUENCE</scope>
    <source>
        <strain evidence="10">CBS 508.74</strain>
    </source>
</reference>
<dbReference type="PROSITE" id="PS00216">
    <property type="entry name" value="SUGAR_TRANSPORT_1"/>
    <property type="match status" value="1"/>
</dbReference>
<comment type="subcellular location">
    <subcellularLocation>
        <location evidence="1">Membrane</location>
        <topology evidence="1">Multi-pass membrane protein</topology>
    </subcellularLocation>
</comment>
<dbReference type="Gene3D" id="1.20.1250.20">
    <property type="entry name" value="MFS general substrate transporter like domains"/>
    <property type="match status" value="1"/>
</dbReference>
<dbReference type="InterPro" id="IPR036259">
    <property type="entry name" value="MFS_trans_sf"/>
</dbReference>
<comment type="similarity">
    <text evidence="2 7">Belongs to the major facilitator superfamily. Sugar transporter (TC 2.A.1.1) family.</text>
</comment>
<feature type="transmembrane region" description="Helical" evidence="8">
    <location>
        <begin position="218"/>
        <end position="241"/>
    </location>
</feature>
<dbReference type="PANTHER" id="PTHR48022">
    <property type="entry name" value="PLASTIDIC GLUCOSE TRANSPORTER 4"/>
    <property type="match status" value="1"/>
</dbReference>
<reference evidence="10" key="2">
    <citation type="submission" date="2023-05" db="EMBL/GenBank/DDBJ databases">
        <authorList>
            <consortium name="Lawrence Berkeley National Laboratory"/>
            <person name="Steindorff A."/>
            <person name="Hensen N."/>
            <person name="Bonometti L."/>
            <person name="Westerberg I."/>
            <person name="Brannstrom I.O."/>
            <person name="Guillou S."/>
            <person name="Cros-Aarteil S."/>
            <person name="Calhoun S."/>
            <person name="Haridas S."/>
            <person name="Kuo A."/>
            <person name="Mondo S."/>
            <person name="Pangilinan J."/>
            <person name="Riley R."/>
            <person name="Labutti K."/>
            <person name="Andreopoulos B."/>
            <person name="Lipzen A."/>
            <person name="Chen C."/>
            <person name="Yanf M."/>
            <person name="Daum C."/>
            <person name="Ng V."/>
            <person name="Clum A."/>
            <person name="Ohm R."/>
            <person name="Martin F."/>
            <person name="Silar P."/>
            <person name="Natvig D."/>
            <person name="Lalanne C."/>
            <person name="Gautier V."/>
            <person name="Ament-Velasquez S.L."/>
            <person name="Kruys A."/>
            <person name="Hutchinson M.I."/>
            <person name="Powell A.J."/>
            <person name="Barry K."/>
            <person name="Miller A.N."/>
            <person name="Grigoriev I.V."/>
            <person name="Debuchy R."/>
            <person name="Gladieux P."/>
            <person name="Thoren M.H."/>
            <person name="Johannesson H."/>
        </authorList>
    </citation>
    <scope>NUCLEOTIDE SEQUENCE</scope>
    <source>
        <strain evidence="10">CBS 508.74</strain>
    </source>
</reference>
<evidence type="ECO:0000256" key="8">
    <source>
        <dbReference type="SAM" id="Phobius"/>
    </source>
</evidence>
<gene>
    <name evidence="10" type="ORF">N656DRAFT_700576</name>
</gene>
<keyword evidence="6 8" id="KW-0472">Membrane</keyword>
<organism evidence="10 11">
    <name type="scientific">Canariomyces notabilis</name>
    <dbReference type="NCBI Taxonomy" id="2074819"/>
    <lineage>
        <taxon>Eukaryota</taxon>
        <taxon>Fungi</taxon>
        <taxon>Dikarya</taxon>
        <taxon>Ascomycota</taxon>
        <taxon>Pezizomycotina</taxon>
        <taxon>Sordariomycetes</taxon>
        <taxon>Sordariomycetidae</taxon>
        <taxon>Sordariales</taxon>
        <taxon>Chaetomiaceae</taxon>
        <taxon>Canariomyces</taxon>
    </lineage>
</organism>
<dbReference type="SUPFAM" id="SSF103473">
    <property type="entry name" value="MFS general substrate transporter"/>
    <property type="match status" value="1"/>
</dbReference>
<keyword evidence="4 8" id="KW-0812">Transmembrane</keyword>
<evidence type="ECO:0000259" key="9">
    <source>
        <dbReference type="PROSITE" id="PS50850"/>
    </source>
</evidence>
<accession>A0AAN6TKH0</accession>
<comment type="caution">
    <text evidence="10">The sequence shown here is derived from an EMBL/GenBank/DDBJ whole genome shotgun (WGS) entry which is preliminary data.</text>
</comment>
<evidence type="ECO:0000313" key="10">
    <source>
        <dbReference type="EMBL" id="KAK4116159.1"/>
    </source>
</evidence>
<feature type="transmembrane region" description="Helical" evidence="8">
    <location>
        <begin position="308"/>
        <end position="329"/>
    </location>
</feature>
<dbReference type="NCBIfam" id="TIGR00879">
    <property type="entry name" value="SP"/>
    <property type="match status" value="1"/>
</dbReference>
<feature type="domain" description="Major facilitator superfamily (MFS) profile" evidence="9">
    <location>
        <begin position="55"/>
        <end position="495"/>
    </location>
</feature>
<feature type="transmembrane region" description="Helical" evidence="8">
    <location>
        <begin position="472"/>
        <end position="489"/>
    </location>
</feature>
<feature type="transmembrane region" description="Helical" evidence="8">
    <location>
        <begin position="48"/>
        <end position="68"/>
    </location>
</feature>
<dbReference type="AlphaFoldDB" id="A0AAN6TKH0"/>
<keyword evidence="3 7" id="KW-0813">Transport</keyword>
<dbReference type="InterPro" id="IPR003663">
    <property type="entry name" value="Sugar/inositol_transpt"/>
</dbReference>
<evidence type="ECO:0000256" key="3">
    <source>
        <dbReference type="ARBA" id="ARBA00022448"/>
    </source>
</evidence>
<evidence type="ECO:0000256" key="4">
    <source>
        <dbReference type="ARBA" id="ARBA00022692"/>
    </source>
</evidence>
<evidence type="ECO:0000256" key="7">
    <source>
        <dbReference type="RuleBase" id="RU003346"/>
    </source>
</evidence>
<evidence type="ECO:0000256" key="5">
    <source>
        <dbReference type="ARBA" id="ARBA00022989"/>
    </source>
</evidence>
<dbReference type="PROSITE" id="PS50850">
    <property type="entry name" value="MFS"/>
    <property type="match status" value="1"/>
</dbReference>
<feature type="transmembrane region" description="Helical" evidence="8">
    <location>
        <begin position="188"/>
        <end position="212"/>
    </location>
</feature>
<proteinExistence type="inferred from homology"/>
<feature type="transmembrane region" description="Helical" evidence="8">
    <location>
        <begin position="155"/>
        <end position="176"/>
    </location>
</feature>
<evidence type="ECO:0000256" key="1">
    <source>
        <dbReference type="ARBA" id="ARBA00004141"/>
    </source>
</evidence>
<feature type="transmembrane region" description="Helical" evidence="8">
    <location>
        <begin position="130"/>
        <end position="149"/>
    </location>
</feature>
<dbReference type="Proteomes" id="UP001302812">
    <property type="component" value="Unassembled WGS sequence"/>
</dbReference>
<evidence type="ECO:0000313" key="11">
    <source>
        <dbReference type="Proteomes" id="UP001302812"/>
    </source>
</evidence>
<dbReference type="GO" id="GO:0005351">
    <property type="term" value="F:carbohydrate:proton symporter activity"/>
    <property type="evidence" value="ECO:0007669"/>
    <property type="project" value="TreeGrafter"/>
</dbReference>
<dbReference type="InterPro" id="IPR050360">
    <property type="entry name" value="MFS_Sugar_Transporters"/>
</dbReference>
<dbReference type="RefSeq" id="XP_064673729.1">
    <property type="nucleotide sequence ID" value="XM_064810877.1"/>
</dbReference>
<feature type="transmembrane region" description="Helical" evidence="8">
    <location>
        <begin position="341"/>
        <end position="363"/>
    </location>
</feature>
<protein>
    <submittedName>
        <fullName evidence="10">Sugar transporter</fullName>
    </submittedName>
</protein>
<evidence type="ECO:0000256" key="2">
    <source>
        <dbReference type="ARBA" id="ARBA00010992"/>
    </source>
</evidence>
<dbReference type="FunFam" id="1.20.1250.20:FF:000078">
    <property type="entry name" value="MFS maltose transporter, putative"/>
    <property type="match status" value="1"/>
</dbReference>
<dbReference type="InterPro" id="IPR005829">
    <property type="entry name" value="Sugar_transporter_CS"/>
</dbReference>
<feature type="transmembrane region" description="Helical" evidence="8">
    <location>
        <begin position="439"/>
        <end position="460"/>
    </location>
</feature>
<dbReference type="EMBL" id="MU853333">
    <property type="protein sequence ID" value="KAK4116159.1"/>
    <property type="molecule type" value="Genomic_DNA"/>
</dbReference>
<dbReference type="GeneID" id="89935002"/>
<keyword evidence="11" id="KW-1185">Reference proteome</keyword>
<dbReference type="GO" id="GO:0016020">
    <property type="term" value="C:membrane"/>
    <property type="evidence" value="ECO:0007669"/>
    <property type="project" value="UniProtKB-SubCell"/>
</dbReference>
<keyword evidence="5 8" id="KW-1133">Transmembrane helix</keyword>
<dbReference type="InterPro" id="IPR020846">
    <property type="entry name" value="MFS_dom"/>
</dbReference>
<evidence type="ECO:0000256" key="6">
    <source>
        <dbReference type="ARBA" id="ARBA00023136"/>
    </source>
</evidence>
<dbReference type="Pfam" id="PF00083">
    <property type="entry name" value="Sugar_tr"/>
    <property type="match status" value="1"/>
</dbReference>
<sequence>MGAPLPTNTDTGHNHIVKDVSSNTDHDGGLDEAVQFERNLGFLEACRLYPAAMGWSIFVSLGVIMLAFDPQLLGNLYAMPQFQSDFGYLFEGQYIIAASWQTGLSMGNPVGQVVGALVAGYPMERYGRKWTFGACVALTTGLIFIQFFARSLPVLLAGELLGGLVLGCYAVIAPAYSSEVCPMAIRGVLTSYVNLCFVMGQLLANGVCAGTSKLHDHWAYSIPFALQWFWSLIILPGLLFVPESPWWLVRKGRLAEAEHVLRRLASGKVNVRRTLAAIVETDRLERELEMGSTYWDCFRGVNLRRTEISVGVYCTQVLSGIYLINYGTYFFQLAGLSKEDAFSMGIGFLAVGFLGTILSWPLIVRYGRRTIYNSGLFFLIVLQIIIGILDCIPGRPSGVAWAESSLMLVWNFFYDISIGPICFVIISEASATRVRSKSIAFATAAQGALGCIMTVAIPYMINPDEANMQGKLGFFFGGLAALCFVWAFFRVPETKGRTYEELDILFERKVPTRQFESYVIETHGL</sequence>
<feature type="transmembrane region" description="Helical" evidence="8">
    <location>
        <begin position="409"/>
        <end position="427"/>
    </location>
</feature>
<dbReference type="PANTHER" id="PTHR48022:SF83">
    <property type="entry name" value="MAJOR FACILITATOR SUPERFAMILY (MFS) PROFILE DOMAIN-CONTAINING PROTEIN"/>
    <property type="match status" value="1"/>
</dbReference>
<dbReference type="InterPro" id="IPR005828">
    <property type="entry name" value="MFS_sugar_transport-like"/>
</dbReference>
<feature type="transmembrane region" description="Helical" evidence="8">
    <location>
        <begin position="370"/>
        <end position="389"/>
    </location>
</feature>
<name>A0AAN6TKH0_9PEZI</name>
<keyword evidence="10" id="KW-0762">Sugar transport</keyword>